<keyword evidence="2 3" id="KW-0802">TPR repeat</keyword>
<dbReference type="InterPro" id="IPR031101">
    <property type="entry name" value="Ctr9"/>
</dbReference>
<dbReference type="OrthoDB" id="343875at2759"/>
<feature type="region of interest" description="Disordered" evidence="4">
    <location>
        <begin position="975"/>
        <end position="1086"/>
    </location>
</feature>
<keyword evidence="6" id="KW-1185">Reference proteome</keyword>
<dbReference type="Pfam" id="PF13181">
    <property type="entry name" value="TPR_8"/>
    <property type="match status" value="2"/>
</dbReference>
<dbReference type="InterPro" id="IPR019734">
    <property type="entry name" value="TPR_rpt"/>
</dbReference>
<evidence type="ECO:0000313" key="6">
    <source>
        <dbReference type="Proteomes" id="UP000262825"/>
    </source>
</evidence>
<evidence type="ECO:0000313" key="5">
    <source>
        <dbReference type="EMBL" id="SSD58755.1"/>
    </source>
</evidence>
<dbReference type="PANTHER" id="PTHR14027:SF2">
    <property type="entry name" value="RNA POLYMERASE-ASSOCIATED PROTEIN CTR9 HOMOLOG"/>
    <property type="match status" value="1"/>
</dbReference>
<feature type="compositionally biased region" description="Basic residues" evidence="4">
    <location>
        <begin position="1017"/>
        <end position="1026"/>
    </location>
</feature>
<dbReference type="Proteomes" id="UP000262825">
    <property type="component" value="Unassembled WGS sequence"/>
</dbReference>
<proteinExistence type="predicted"/>
<evidence type="ECO:0000256" key="3">
    <source>
        <dbReference type="PROSITE-ProRule" id="PRU00339"/>
    </source>
</evidence>
<dbReference type="GO" id="GO:0016593">
    <property type="term" value="C:Cdc73/Paf1 complex"/>
    <property type="evidence" value="ECO:0007669"/>
    <property type="project" value="TreeGrafter"/>
</dbReference>
<dbReference type="EMBL" id="UFAJ01000044">
    <property type="protein sequence ID" value="SSD58755.1"/>
    <property type="molecule type" value="Genomic_DNA"/>
</dbReference>
<dbReference type="PROSITE" id="PS50005">
    <property type="entry name" value="TPR"/>
    <property type="match status" value="3"/>
</dbReference>
<feature type="repeat" description="TPR" evidence="3">
    <location>
        <begin position="224"/>
        <end position="257"/>
    </location>
</feature>
<evidence type="ECO:0000256" key="4">
    <source>
        <dbReference type="SAM" id="MobiDB-lite"/>
    </source>
</evidence>
<protein>
    <submittedName>
        <fullName evidence="5">Related to RNA polymerase-associated protein CTR9</fullName>
    </submittedName>
</protein>
<keyword evidence="1" id="KW-0677">Repeat</keyword>
<gene>
    <name evidence="5" type="ORF">SCODWIG_00516</name>
</gene>
<dbReference type="SUPFAM" id="SSF81901">
    <property type="entry name" value="HCP-like"/>
    <property type="match status" value="1"/>
</dbReference>
<dbReference type="VEuPathDB" id="FungiDB:SCODWIG_00516"/>
<dbReference type="InterPro" id="IPR011990">
    <property type="entry name" value="TPR-like_helical_dom_sf"/>
</dbReference>
<feature type="repeat" description="TPR" evidence="3">
    <location>
        <begin position="514"/>
        <end position="547"/>
    </location>
</feature>
<feature type="repeat" description="TPR" evidence="3">
    <location>
        <begin position="748"/>
        <end position="781"/>
    </location>
</feature>
<dbReference type="AlphaFoldDB" id="A0A376B241"/>
<evidence type="ECO:0000256" key="1">
    <source>
        <dbReference type="ARBA" id="ARBA00022737"/>
    </source>
</evidence>
<dbReference type="GO" id="GO:0006368">
    <property type="term" value="P:transcription elongation by RNA polymerase II"/>
    <property type="evidence" value="ECO:0007669"/>
    <property type="project" value="TreeGrafter"/>
</dbReference>
<dbReference type="Gene3D" id="1.25.40.10">
    <property type="entry name" value="Tetratricopeptide repeat domain"/>
    <property type="match status" value="4"/>
</dbReference>
<evidence type="ECO:0000256" key="2">
    <source>
        <dbReference type="ARBA" id="ARBA00022803"/>
    </source>
</evidence>
<reference evidence="6" key="1">
    <citation type="submission" date="2018-06" db="EMBL/GenBank/DDBJ databases">
        <authorList>
            <person name="Guldener U."/>
        </authorList>
    </citation>
    <scope>NUCLEOTIDE SEQUENCE [LARGE SCALE GENOMIC DNA]</scope>
    <source>
        <strain evidence="6">UTAD17</strain>
    </source>
</reference>
<dbReference type="PANTHER" id="PTHR14027">
    <property type="entry name" value="RNA POLYMERASE-ASSOCIATED PROTEIN CTR9"/>
    <property type="match status" value="1"/>
</dbReference>
<dbReference type="SMART" id="SM00028">
    <property type="entry name" value="TPR"/>
    <property type="match status" value="10"/>
</dbReference>
<sequence>MTDQQLSYPRMQWATTLDIPLKDSEEVVSIDLENDLPPDPEDLKTLLVEENSAKEHWLTIAISYCNQNKIELGIKLILMALEIFQGPQSVSLHTFLTWGYLKLAKQSVIVGGLTKKEEYLQLSEKHLKEAIGFDATWIGNMLATIDIYYQRRQYDKALETAQLFSKAIVQQQQQQGSGRTSKNGDRPNVLFLLLKAKLFYQKKNYVASLRMFQELLILNPVFHPDPRIGIGLCFWQLKDYKMAIQSWERALEIDATNKNAKILVLLGEFHDTLYSSRNDESFRNNYTKALQDLHTLYVEEENSEGAVSPVLQCLLQSYYYLKGDYKKVIEIYTEKLDPIKDLLPNDIISDACFWVARAYYALKDFKKSFLLFQESLRKNDDNLLSRFGLGQSQLQSNLLEEGILTFESLYKNNESVQELNYVLGLLYAGKTLNETKNVAPLGTSKNIKQYWDKAVQYLEKYDKLVKGKKNQLVILNSYLTLSQLYEMMNLYNKSLEYLEKVVEQLEETGEGIPLEIYNNIGCYYFVLDDKEKALEYFHKAETICKNGAEEIITVRFNEARVNEDVNNVDKAESIYDDILSSNPNYIAARMRHIFVEYSKGKALKDAFDQLLTRSPQNLEVRSLYGWYLKNICEEKVDKETGELLESKHNKETLTKYDSHDLYALVSLGNVYINVARNYKRHSTSNGQKEAAKINSSYLKAIQLYTKVLSLDSYNVFAAQGLAICYAECKQFGRALDILRKLRDSLNDRSVFMNLGHCLTEVGEYVKAVECYTLALQKVSNSTERADVQNLLARVWYLRGLREKNLEYLFKSLEFVGEALSNAIKSEKFIINLKFNKTVLQLDIATLLKNQNVKGRKMQDLDNALNGLGGASDILADILNNEQIIKFFNKDEIEQRKNVCETTLKDAIEKCIQEQKDYENQVTEKMAQAREYLANMEKDKQEQLRREEELAKIKREEEGRKFRELQKEAQQLIQERGDLISDEEGGASGEEKDNDFEAEGDGKKGKKRKSTTKEKSGTKKSKKRNTKRKDEPTDDEDEVVGRRRAKKGAISNEFIEDSDEAASDLLLEKDAEQEQSDNNSLFSDEEE</sequence>
<dbReference type="GO" id="GO:0006355">
    <property type="term" value="P:regulation of DNA-templated transcription"/>
    <property type="evidence" value="ECO:0007669"/>
    <property type="project" value="InterPro"/>
</dbReference>
<dbReference type="GO" id="GO:0000993">
    <property type="term" value="F:RNA polymerase II complex binding"/>
    <property type="evidence" value="ECO:0007669"/>
    <property type="project" value="TreeGrafter"/>
</dbReference>
<accession>A0A376B241</accession>
<organism evidence="5 6">
    <name type="scientific">Saccharomycodes ludwigii</name>
    <dbReference type="NCBI Taxonomy" id="36035"/>
    <lineage>
        <taxon>Eukaryota</taxon>
        <taxon>Fungi</taxon>
        <taxon>Dikarya</taxon>
        <taxon>Ascomycota</taxon>
        <taxon>Saccharomycotina</taxon>
        <taxon>Saccharomycetes</taxon>
        <taxon>Saccharomycodales</taxon>
        <taxon>Saccharomycodaceae</taxon>
        <taxon>Saccharomycodes</taxon>
    </lineage>
</organism>
<dbReference type="SUPFAM" id="SSF48452">
    <property type="entry name" value="TPR-like"/>
    <property type="match status" value="2"/>
</dbReference>
<feature type="compositionally biased region" description="Polar residues" evidence="4">
    <location>
        <begin position="1075"/>
        <end position="1086"/>
    </location>
</feature>
<name>A0A376B241_9ASCO</name>